<dbReference type="PROSITE" id="PS01124">
    <property type="entry name" value="HTH_ARAC_FAMILY_2"/>
    <property type="match status" value="1"/>
</dbReference>
<keyword evidence="6" id="KW-1185">Reference proteome</keyword>
<dbReference type="InterPro" id="IPR018062">
    <property type="entry name" value="HTH_AraC-typ_CS"/>
</dbReference>
<dbReference type="SMART" id="SM00342">
    <property type="entry name" value="HTH_ARAC"/>
    <property type="match status" value="1"/>
</dbReference>
<dbReference type="Pfam" id="PF11731">
    <property type="entry name" value="Cdd1"/>
    <property type="match status" value="1"/>
</dbReference>
<keyword evidence="3" id="KW-0804">Transcription</keyword>
<reference evidence="5 6" key="1">
    <citation type="submission" date="2021-05" db="EMBL/GenBank/DDBJ databases">
        <title>A Polyphasic approach of four new species of the genus Ohtaekwangia: Ohtaekwangia histidinii sp. nov., Ohtaekwangia cretensis sp. nov., Ohtaekwangia indiensis sp. nov., Ohtaekwangia reichenbachii sp. nov. from diverse environment.</title>
        <authorList>
            <person name="Octaviana S."/>
        </authorList>
    </citation>
    <scope>NUCLEOTIDE SEQUENCE [LARGE SCALE GENOMIC DNA]</scope>
    <source>
        <strain evidence="5 6">PWU5</strain>
    </source>
</reference>
<dbReference type="AlphaFoldDB" id="A0AAP2DVZ1"/>
<dbReference type="PROSITE" id="PS00041">
    <property type="entry name" value="HTH_ARAC_FAMILY_1"/>
    <property type="match status" value="1"/>
</dbReference>
<dbReference type="Proteomes" id="UP001319080">
    <property type="component" value="Unassembled WGS sequence"/>
</dbReference>
<protein>
    <submittedName>
        <fullName evidence="5">AraC family transcriptional regulator</fullName>
    </submittedName>
</protein>
<organism evidence="5 6">
    <name type="scientific">Dawidia cretensis</name>
    <dbReference type="NCBI Taxonomy" id="2782350"/>
    <lineage>
        <taxon>Bacteria</taxon>
        <taxon>Pseudomonadati</taxon>
        <taxon>Bacteroidota</taxon>
        <taxon>Cytophagia</taxon>
        <taxon>Cytophagales</taxon>
        <taxon>Chryseotaleaceae</taxon>
        <taxon>Dawidia</taxon>
    </lineage>
</organism>
<evidence type="ECO:0000256" key="2">
    <source>
        <dbReference type="ARBA" id="ARBA00023125"/>
    </source>
</evidence>
<dbReference type="PRINTS" id="PR00032">
    <property type="entry name" value="HTHARAC"/>
</dbReference>
<evidence type="ECO:0000313" key="5">
    <source>
        <dbReference type="EMBL" id="MBT1707167.1"/>
    </source>
</evidence>
<dbReference type="InterPro" id="IPR020449">
    <property type="entry name" value="Tscrpt_reg_AraC-type_HTH"/>
</dbReference>
<proteinExistence type="predicted"/>
<feature type="domain" description="HTH araC/xylS-type" evidence="4">
    <location>
        <begin position="178"/>
        <end position="276"/>
    </location>
</feature>
<dbReference type="InterPro" id="IPR021725">
    <property type="entry name" value="Cdd1"/>
</dbReference>
<keyword evidence="1" id="KW-0805">Transcription regulation</keyword>
<evidence type="ECO:0000313" key="6">
    <source>
        <dbReference type="Proteomes" id="UP001319080"/>
    </source>
</evidence>
<dbReference type="SUPFAM" id="SSF46689">
    <property type="entry name" value="Homeodomain-like"/>
    <property type="match status" value="2"/>
</dbReference>
<dbReference type="GO" id="GO:0003700">
    <property type="term" value="F:DNA-binding transcription factor activity"/>
    <property type="evidence" value="ECO:0007669"/>
    <property type="project" value="InterPro"/>
</dbReference>
<keyword evidence="2" id="KW-0238">DNA-binding</keyword>
<dbReference type="PANTHER" id="PTHR43280:SF2">
    <property type="entry name" value="HTH-TYPE TRANSCRIPTIONAL REGULATOR EXSA"/>
    <property type="match status" value="1"/>
</dbReference>
<name>A0AAP2DVZ1_9BACT</name>
<dbReference type="PANTHER" id="PTHR43280">
    <property type="entry name" value="ARAC-FAMILY TRANSCRIPTIONAL REGULATOR"/>
    <property type="match status" value="1"/>
</dbReference>
<sequence length="285" mass="32818">MSDPTNVLDVSPLEKKKLRAHGIKVKEMHHHSVAELQALLGVSKIRAMELYALSEFQSLPSIGIRFAHDIIAMGYYSLRDVKGKDGAKLTDQFERHLGAWVDPCQEDQFRLIVHYAQHPTVHRNWWDFTAERKAFREKHGYPVNRPTQPWFELPRYQAPNRVDASLETTKQDLAAKLKRSVAFMKKHLDDKITLAQLADSANLSSYHYLRCFKSVYEVTPIQYLTHMRLKKASLLLRSTAHPIADVAVRSGFENESSFIRLYKKEFQITPAVFRIRAKSATKKSG</sequence>
<dbReference type="EMBL" id="JAHESE010000001">
    <property type="protein sequence ID" value="MBT1707167.1"/>
    <property type="molecule type" value="Genomic_DNA"/>
</dbReference>
<evidence type="ECO:0000259" key="4">
    <source>
        <dbReference type="PROSITE" id="PS01124"/>
    </source>
</evidence>
<dbReference type="Pfam" id="PF12833">
    <property type="entry name" value="HTH_18"/>
    <property type="match status" value="1"/>
</dbReference>
<dbReference type="InterPro" id="IPR009057">
    <property type="entry name" value="Homeodomain-like_sf"/>
</dbReference>
<gene>
    <name evidence="5" type="ORF">KK062_02980</name>
</gene>
<evidence type="ECO:0000256" key="1">
    <source>
        <dbReference type="ARBA" id="ARBA00023015"/>
    </source>
</evidence>
<dbReference type="Gene3D" id="1.10.10.60">
    <property type="entry name" value="Homeodomain-like"/>
    <property type="match status" value="2"/>
</dbReference>
<evidence type="ECO:0000256" key="3">
    <source>
        <dbReference type="ARBA" id="ARBA00023163"/>
    </source>
</evidence>
<dbReference type="GO" id="GO:0043565">
    <property type="term" value="F:sequence-specific DNA binding"/>
    <property type="evidence" value="ECO:0007669"/>
    <property type="project" value="InterPro"/>
</dbReference>
<comment type="caution">
    <text evidence="5">The sequence shown here is derived from an EMBL/GenBank/DDBJ whole genome shotgun (WGS) entry which is preliminary data.</text>
</comment>
<accession>A0AAP2DVZ1</accession>
<dbReference type="InterPro" id="IPR018060">
    <property type="entry name" value="HTH_AraC"/>
</dbReference>
<dbReference type="RefSeq" id="WP_254082742.1">
    <property type="nucleotide sequence ID" value="NZ_JAHESE010000001.1"/>
</dbReference>